<reference evidence="8 9" key="1">
    <citation type="submission" date="2018-04" db="EMBL/GenBank/DDBJ databases">
        <authorList>
            <person name="Zhang X."/>
            <person name="Yuan J."/>
            <person name="Li F."/>
            <person name="Xiang J."/>
        </authorList>
    </citation>
    <scope>NUCLEOTIDE SEQUENCE [LARGE SCALE GENOMIC DNA]</scope>
    <source>
        <tissue evidence="8">Muscle</tissue>
    </source>
</reference>
<dbReference type="InterPro" id="IPR036179">
    <property type="entry name" value="Ig-like_dom_sf"/>
</dbReference>
<keyword evidence="5" id="KW-0393">Immunoglobulin domain</keyword>
<feature type="domain" description="Ig-like" evidence="7">
    <location>
        <begin position="365"/>
        <end position="448"/>
    </location>
</feature>
<dbReference type="GO" id="GO:0016020">
    <property type="term" value="C:membrane"/>
    <property type="evidence" value="ECO:0007669"/>
    <property type="project" value="UniProtKB-SubCell"/>
</dbReference>
<dbReference type="STRING" id="6689.A0A3R7LYZ7"/>
<proteinExistence type="predicted"/>
<sequence>MKGCLLQPTIDAGTERRSRSNTGDRVNLTCSVGAANPRPRLSWYRNGLRISPSPTDAAEGAESNTSDPPSNVTMTGPEVVGSGSSVTFTCNTSPANPAANVTWTIHGSLNKKSKANVTRGPEGGWVTTSTLTYRVARSSNELVVRCMARNGASASPVIASRSVQVIKTPKPPVVEADMKGTVVAGTVLDLTCTTHGGHPPRQVKMFKGDEQMEIEIEEDENVTVAHTAITVEPADNRAKILCEVQNPAAREPLTGHTTLSLFFPAWEVKGWVNPRSVEVKEEVTLGCETSPSIPPSTVTWHSGGATLEGATTKQYPGKYGGTVTSSELRVRPLADDNGRVFSCNANNGLGVTVSADLVIDVLHGPRWVEVPSSVLDVKEGRDIIITAIAMANPPPVRYNWRRDDVDLLSTGISGGELRLYSISRSHAANYTVTATSARGSESYTFYINVLFGPENVTAPERVAVNTGSAATLTCFATGNPTPNITWTRRSDNSR</sequence>
<feature type="domain" description="Ig-like" evidence="7">
    <location>
        <begin position="171"/>
        <end position="260"/>
    </location>
</feature>
<accession>A0A3R7LYZ7</accession>
<keyword evidence="3" id="KW-1015">Disulfide bond</keyword>
<feature type="domain" description="Ig-like" evidence="7">
    <location>
        <begin position="8"/>
        <end position="102"/>
    </location>
</feature>
<keyword evidence="4" id="KW-0325">Glycoprotein</keyword>
<dbReference type="InterPro" id="IPR013162">
    <property type="entry name" value="CD80_C2-set"/>
</dbReference>
<feature type="compositionally biased region" description="Polar residues" evidence="6">
    <location>
        <begin position="62"/>
        <end position="74"/>
    </location>
</feature>
<keyword evidence="9" id="KW-1185">Reference proteome</keyword>
<feature type="domain" description="Ig-like" evidence="7">
    <location>
        <begin position="453"/>
        <end position="494"/>
    </location>
</feature>
<dbReference type="AlphaFoldDB" id="A0A3R7LYZ7"/>
<comment type="subcellular location">
    <subcellularLocation>
        <location evidence="1">Membrane</location>
        <topology evidence="1">Single-pass type I membrane protein</topology>
    </subcellularLocation>
</comment>
<gene>
    <name evidence="8" type="ORF">C7M84_013470</name>
</gene>
<keyword evidence="2" id="KW-0472">Membrane</keyword>
<dbReference type="Gene3D" id="2.60.40.10">
    <property type="entry name" value="Immunoglobulins"/>
    <property type="match status" value="6"/>
</dbReference>
<protein>
    <submittedName>
        <fullName evidence="8">Nephrin</fullName>
    </submittedName>
</protein>
<dbReference type="PANTHER" id="PTHR11640">
    <property type="entry name" value="NEPHRIN"/>
    <property type="match status" value="1"/>
</dbReference>
<evidence type="ECO:0000256" key="3">
    <source>
        <dbReference type="ARBA" id="ARBA00023157"/>
    </source>
</evidence>
<dbReference type="Pfam" id="PF13927">
    <property type="entry name" value="Ig_3"/>
    <property type="match status" value="1"/>
</dbReference>
<dbReference type="SMART" id="SM00409">
    <property type="entry name" value="IG"/>
    <property type="match status" value="3"/>
</dbReference>
<evidence type="ECO:0000313" key="8">
    <source>
        <dbReference type="EMBL" id="ROT68373.1"/>
    </source>
</evidence>
<dbReference type="InterPro" id="IPR007110">
    <property type="entry name" value="Ig-like_dom"/>
</dbReference>
<dbReference type="Pfam" id="PF08205">
    <property type="entry name" value="C2-set_2"/>
    <property type="match status" value="4"/>
</dbReference>
<evidence type="ECO:0000259" key="7">
    <source>
        <dbReference type="PROSITE" id="PS50835"/>
    </source>
</evidence>
<evidence type="ECO:0000256" key="5">
    <source>
        <dbReference type="ARBA" id="ARBA00023319"/>
    </source>
</evidence>
<dbReference type="Proteomes" id="UP000283509">
    <property type="component" value="Unassembled WGS sequence"/>
</dbReference>
<evidence type="ECO:0000256" key="6">
    <source>
        <dbReference type="SAM" id="MobiDB-lite"/>
    </source>
</evidence>
<dbReference type="InterPro" id="IPR013098">
    <property type="entry name" value="Ig_I-set"/>
</dbReference>
<dbReference type="InterPro" id="IPR051275">
    <property type="entry name" value="Cell_adhesion_signaling"/>
</dbReference>
<dbReference type="Pfam" id="PF07679">
    <property type="entry name" value="I-set"/>
    <property type="match status" value="1"/>
</dbReference>
<organism evidence="8 9">
    <name type="scientific">Penaeus vannamei</name>
    <name type="common">Whiteleg shrimp</name>
    <name type="synonym">Litopenaeus vannamei</name>
    <dbReference type="NCBI Taxonomy" id="6689"/>
    <lineage>
        <taxon>Eukaryota</taxon>
        <taxon>Metazoa</taxon>
        <taxon>Ecdysozoa</taxon>
        <taxon>Arthropoda</taxon>
        <taxon>Crustacea</taxon>
        <taxon>Multicrustacea</taxon>
        <taxon>Malacostraca</taxon>
        <taxon>Eumalacostraca</taxon>
        <taxon>Eucarida</taxon>
        <taxon>Decapoda</taxon>
        <taxon>Dendrobranchiata</taxon>
        <taxon>Penaeoidea</taxon>
        <taxon>Penaeidae</taxon>
        <taxon>Penaeus</taxon>
    </lineage>
</organism>
<evidence type="ECO:0000256" key="1">
    <source>
        <dbReference type="ARBA" id="ARBA00004479"/>
    </source>
</evidence>
<dbReference type="PANTHER" id="PTHR11640:SF31">
    <property type="entry name" value="IRREGULAR CHIASM C-ROUGHEST PROTEIN-RELATED"/>
    <property type="match status" value="1"/>
</dbReference>
<evidence type="ECO:0000256" key="4">
    <source>
        <dbReference type="ARBA" id="ARBA00023180"/>
    </source>
</evidence>
<name>A0A3R7LYZ7_PENVA</name>
<dbReference type="InterPro" id="IPR003599">
    <property type="entry name" value="Ig_sub"/>
</dbReference>
<dbReference type="PROSITE" id="PS50835">
    <property type="entry name" value="IG_LIKE"/>
    <property type="match status" value="5"/>
</dbReference>
<comment type="caution">
    <text evidence="8">The sequence shown here is derived from an EMBL/GenBank/DDBJ whole genome shotgun (WGS) entry which is preliminary data.</text>
</comment>
<evidence type="ECO:0000256" key="2">
    <source>
        <dbReference type="ARBA" id="ARBA00023136"/>
    </source>
</evidence>
<evidence type="ECO:0000313" key="9">
    <source>
        <dbReference type="Proteomes" id="UP000283509"/>
    </source>
</evidence>
<dbReference type="SUPFAM" id="SSF48726">
    <property type="entry name" value="Immunoglobulin"/>
    <property type="match status" value="6"/>
</dbReference>
<feature type="domain" description="Ig-like" evidence="7">
    <location>
        <begin position="264"/>
        <end position="354"/>
    </location>
</feature>
<dbReference type="SMART" id="SM00408">
    <property type="entry name" value="IGc2"/>
    <property type="match status" value="3"/>
</dbReference>
<dbReference type="InterPro" id="IPR003598">
    <property type="entry name" value="Ig_sub2"/>
</dbReference>
<reference evidence="8 9" key="2">
    <citation type="submission" date="2019-01" db="EMBL/GenBank/DDBJ databases">
        <title>The decoding of complex shrimp genome reveals the adaptation for benthos swimmer, frequently molting mechanism and breeding impact on genome.</title>
        <authorList>
            <person name="Sun Y."/>
            <person name="Gao Y."/>
            <person name="Yu Y."/>
        </authorList>
    </citation>
    <scope>NUCLEOTIDE SEQUENCE [LARGE SCALE GENOMIC DNA]</scope>
    <source>
        <tissue evidence="8">Muscle</tissue>
    </source>
</reference>
<feature type="region of interest" description="Disordered" evidence="6">
    <location>
        <begin position="45"/>
        <end position="77"/>
    </location>
</feature>
<dbReference type="EMBL" id="QCYY01002676">
    <property type="protein sequence ID" value="ROT68373.1"/>
    <property type="molecule type" value="Genomic_DNA"/>
</dbReference>
<feature type="region of interest" description="Disordered" evidence="6">
    <location>
        <begin position="1"/>
        <end position="25"/>
    </location>
</feature>
<dbReference type="InterPro" id="IPR013783">
    <property type="entry name" value="Ig-like_fold"/>
</dbReference>
<dbReference type="OrthoDB" id="10028801at2759"/>